<dbReference type="GO" id="GO:0000160">
    <property type="term" value="P:phosphorelay signal transduction system"/>
    <property type="evidence" value="ECO:0007669"/>
    <property type="project" value="InterPro"/>
</dbReference>
<feature type="modified residue" description="4-aspartylphosphate" evidence="1">
    <location>
        <position position="71"/>
    </location>
</feature>
<feature type="domain" description="Response regulatory" evidence="2">
    <location>
        <begin position="20"/>
        <end position="138"/>
    </location>
</feature>
<gene>
    <name evidence="3" type="ORF">DI626_07000</name>
</gene>
<evidence type="ECO:0000313" key="3">
    <source>
        <dbReference type="EMBL" id="PZO86088.1"/>
    </source>
</evidence>
<dbReference type="InterPro" id="IPR011006">
    <property type="entry name" value="CheY-like_superfamily"/>
</dbReference>
<name>A0A2W5BWL4_9BACT</name>
<dbReference type="EMBL" id="QFNK01000132">
    <property type="protein sequence ID" value="PZO86088.1"/>
    <property type="molecule type" value="Genomic_DNA"/>
</dbReference>
<dbReference type="AlphaFoldDB" id="A0A2W5BWL4"/>
<dbReference type="Proteomes" id="UP000249557">
    <property type="component" value="Unassembled WGS sequence"/>
</dbReference>
<dbReference type="PANTHER" id="PTHR43228:SF1">
    <property type="entry name" value="TWO-COMPONENT RESPONSE REGULATOR ARR22"/>
    <property type="match status" value="1"/>
</dbReference>
<dbReference type="Gene3D" id="3.40.50.2300">
    <property type="match status" value="1"/>
</dbReference>
<dbReference type="Pfam" id="PF00072">
    <property type="entry name" value="Response_reg"/>
    <property type="match status" value="1"/>
</dbReference>
<proteinExistence type="predicted"/>
<evidence type="ECO:0000256" key="1">
    <source>
        <dbReference type="PROSITE-ProRule" id="PRU00169"/>
    </source>
</evidence>
<evidence type="ECO:0000313" key="4">
    <source>
        <dbReference type="Proteomes" id="UP000249557"/>
    </source>
</evidence>
<evidence type="ECO:0000259" key="2">
    <source>
        <dbReference type="PROSITE" id="PS50110"/>
    </source>
</evidence>
<dbReference type="InterPro" id="IPR052048">
    <property type="entry name" value="ST_Response_Regulator"/>
</dbReference>
<dbReference type="PROSITE" id="PS50110">
    <property type="entry name" value="RESPONSE_REGULATORY"/>
    <property type="match status" value="1"/>
</dbReference>
<protein>
    <submittedName>
        <fullName evidence="3">Response regulator</fullName>
    </submittedName>
</protein>
<accession>A0A2W5BWL4</accession>
<keyword evidence="1" id="KW-0597">Phosphoprotein</keyword>
<reference evidence="3 4" key="1">
    <citation type="submission" date="2017-08" db="EMBL/GenBank/DDBJ databases">
        <title>Infants hospitalized years apart are colonized by the same room-sourced microbial strains.</title>
        <authorList>
            <person name="Brooks B."/>
            <person name="Olm M.R."/>
            <person name="Firek B.A."/>
            <person name="Baker R."/>
            <person name="Thomas B.C."/>
            <person name="Morowitz M.J."/>
            <person name="Banfield J.F."/>
        </authorList>
    </citation>
    <scope>NUCLEOTIDE SEQUENCE [LARGE SCALE GENOMIC DNA]</scope>
    <source>
        <strain evidence="3">S2_018_000_R2_104</strain>
    </source>
</reference>
<dbReference type="PANTHER" id="PTHR43228">
    <property type="entry name" value="TWO-COMPONENT RESPONSE REGULATOR"/>
    <property type="match status" value="1"/>
</dbReference>
<sequence>MNQQVKNIVPFLRKDEAPLNILVVEDDRLERIFLGQQITELGHVMVEAENGKVALDILNDNASAIDVIIMDRMMPVLDGISAVRRIKESKILKGIPIIMVTGSSSSKDMQEGIDAGVFYYLGKPVNEDVLKSVLLAASRESAQYRQLGEELQKHNSSFHLIQSCKFYLNTLEQAEVIAAFMAHCFPDPQRTLPGLAELLINAIEHGTYDIGYEFKSQLLETGTLRAELQRRAKLPEYTDKFVEAIITHKDNGIYAVITDQGKGFNWRKYMNIEPSRSHDNHGRGIAQANALSFDKLTFNEAGNQAIGFVSRTPQLQW</sequence>
<comment type="caution">
    <text evidence="3">The sequence shown here is derived from an EMBL/GenBank/DDBJ whole genome shotgun (WGS) entry which is preliminary data.</text>
</comment>
<dbReference type="SMART" id="SM00448">
    <property type="entry name" value="REC"/>
    <property type="match status" value="1"/>
</dbReference>
<dbReference type="SUPFAM" id="SSF52172">
    <property type="entry name" value="CheY-like"/>
    <property type="match status" value="1"/>
</dbReference>
<dbReference type="InterPro" id="IPR001789">
    <property type="entry name" value="Sig_transdc_resp-reg_receiver"/>
</dbReference>
<dbReference type="CDD" id="cd17546">
    <property type="entry name" value="REC_hyHK_CKI1_RcsC-like"/>
    <property type="match status" value="1"/>
</dbReference>
<organism evidence="3 4">
    <name type="scientific">Micavibrio aeruginosavorus</name>
    <dbReference type="NCBI Taxonomy" id="349221"/>
    <lineage>
        <taxon>Bacteria</taxon>
        <taxon>Pseudomonadati</taxon>
        <taxon>Bdellovibrionota</taxon>
        <taxon>Bdellovibrionia</taxon>
        <taxon>Bdellovibrionales</taxon>
        <taxon>Pseudobdellovibrionaceae</taxon>
        <taxon>Micavibrio</taxon>
    </lineage>
</organism>